<dbReference type="AlphaFoldDB" id="A0AAD7DZ98"/>
<keyword evidence="2" id="KW-1185">Reference proteome</keyword>
<proteinExistence type="predicted"/>
<comment type="caution">
    <text evidence="1">The sequence shown here is derived from an EMBL/GenBank/DDBJ whole genome shotgun (WGS) entry which is preliminary data.</text>
</comment>
<gene>
    <name evidence="1" type="ORF">B0H17DRAFT_186291</name>
</gene>
<sequence length="295" mass="32729">MEDRNTGRASLCATRHYVFARPTAQPSSRSRSAAASALRPMLRLRRRKPPCAARVCVFLPAETVKGRHPRMRTARGLPWRGAERIRCRRREQRAPSRRYAATPTQTALYLRTSALSLHATPVCPTTSGPGRTSRSALQTAHAQLLSRGSGRAILQRKCTNTASHAACAGTPTTLRVVMRVQPVAGVRSALYAPAPIPCSGGSLFGSGACARPCRRAARLQRRRTHGPRDAPALMCTRRKAWCRQAVIRLRRVCKRKLKQNMTPREWGNRTARRAVVQNKHKVCEINRSSNDEGCD</sequence>
<protein>
    <submittedName>
        <fullName evidence="1">Uncharacterized protein</fullName>
    </submittedName>
</protein>
<organism evidence="1 2">
    <name type="scientific">Mycena rosella</name>
    <name type="common">Pink bonnet</name>
    <name type="synonym">Agaricus rosellus</name>
    <dbReference type="NCBI Taxonomy" id="1033263"/>
    <lineage>
        <taxon>Eukaryota</taxon>
        <taxon>Fungi</taxon>
        <taxon>Dikarya</taxon>
        <taxon>Basidiomycota</taxon>
        <taxon>Agaricomycotina</taxon>
        <taxon>Agaricomycetes</taxon>
        <taxon>Agaricomycetidae</taxon>
        <taxon>Agaricales</taxon>
        <taxon>Marasmiineae</taxon>
        <taxon>Mycenaceae</taxon>
        <taxon>Mycena</taxon>
    </lineage>
</organism>
<evidence type="ECO:0000313" key="2">
    <source>
        <dbReference type="Proteomes" id="UP001221757"/>
    </source>
</evidence>
<evidence type="ECO:0000313" key="1">
    <source>
        <dbReference type="EMBL" id="KAJ7701414.1"/>
    </source>
</evidence>
<accession>A0AAD7DZ98</accession>
<reference evidence="1" key="1">
    <citation type="submission" date="2023-03" db="EMBL/GenBank/DDBJ databases">
        <title>Massive genome expansion in bonnet fungi (Mycena s.s.) driven by repeated elements and novel gene families across ecological guilds.</title>
        <authorList>
            <consortium name="Lawrence Berkeley National Laboratory"/>
            <person name="Harder C.B."/>
            <person name="Miyauchi S."/>
            <person name="Viragh M."/>
            <person name="Kuo A."/>
            <person name="Thoen E."/>
            <person name="Andreopoulos B."/>
            <person name="Lu D."/>
            <person name="Skrede I."/>
            <person name="Drula E."/>
            <person name="Henrissat B."/>
            <person name="Morin E."/>
            <person name="Kohler A."/>
            <person name="Barry K."/>
            <person name="LaButti K."/>
            <person name="Morin E."/>
            <person name="Salamov A."/>
            <person name="Lipzen A."/>
            <person name="Mereny Z."/>
            <person name="Hegedus B."/>
            <person name="Baldrian P."/>
            <person name="Stursova M."/>
            <person name="Weitz H."/>
            <person name="Taylor A."/>
            <person name="Grigoriev I.V."/>
            <person name="Nagy L.G."/>
            <person name="Martin F."/>
            <person name="Kauserud H."/>
        </authorList>
    </citation>
    <scope>NUCLEOTIDE SEQUENCE</scope>
    <source>
        <strain evidence="1">CBHHK067</strain>
    </source>
</reference>
<dbReference type="Proteomes" id="UP001221757">
    <property type="component" value="Unassembled WGS sequence"/>
</dbReference>
<dbReference type="EMBL" id="JARKIE010000017">
    <property type="protein sequence ID" value="KAJ7701414.1"/>
    <property type="molecule type" value="Genomic_DNA"/>
</dbReference>
<name>A0AAD7DZ98_MYCRO</name>